<accession>A0ABX4TRD8</accession>
<evidence type="ECO:0000256" key="1">
    <source>
        <dbReference type="SAM" id="MobiDB-lite"/>
    </source>
</evidence>
<name>A0ABX4TRD8_9HYPH</name>
<keyword evidence="3" id="KW-1185">Reference proteome</keyword>
<dbReference type="EMBL" id="NBUC01000045">
    <property type="protein sequence ID" value="PLU07058.1"/>
    <property type="molecule type" value="Genomic_DNA"/>
</dbReference>
<comment type="caution">
    <text evidence="2">The sequence shown here is derived from an EMBL/GenBank/DDBJ whole genome shotgun (WGS) entry which is preliminary data.</text>
</comment>
<proteinExistence type="predicted"/>
<sequence length="85" mass="9554">MTAEAHLKRLKEASLAADEYTVGEVIEATRRLFANLRKDMDARISALERRVKELEAQTQGNRQVRQLKPRINGATNDTSNEISSA</sequence>
<dbReference type="RefSeq" id="WP_028054109.1">
    <property type="nucleotide sequence ID" value="NZ_ATYC01000022.1"/>
</dbReference>
<dbReference type="Proteomes" id="UP001190825">
    <property type="component" value="Unassembled WGS sequence"/>
</dbReference>
<organism evidence="2 3">
    <name type="scientific">Sinorhizobium medicae</name>
    <dbReference type="NCBI Taxonomy" id="110321"/>
    <lineage>
        <taxon>Bacteria</taxon>
        <taxon>Pseudomonadati</taxon>
        <taxon>Pseudomonadota</taxon>
        <taxon>Alphaproteobacteria</taxon>
        <taxon>Hyphomicrobiales</taxon>
        <taxon>Rhizobiaceae</taxon>
        <taxon>Sinorhizobium/Ensifer group</taxon>
        <taxon>Sinorhizobium</taxon>
    </lineage>
</organism>
<feature type="region of interest" description="Disordered" evidence="1">
    <location>
        <begin position="56"/>
        <end position="85"/>
    </location>
</feature>
<reference evidence="2 3" key="1">
    <citation type="journal article" date="2018" name="FEMS Microbiol. Ecol.">
        <title>Co-invading symbiotic mutualists of Medicago polymorpha retain high ancestral diversity and contain diverse accessory genomes.</title>
        <authorList>
            <person name="Porter S.S."/>
            <person name="Faber-Hammond J.J."/>
            <person name="Friesen M.L."/>
        </authorList>
    </citation>
    <scope>NUCLEOTIDE SEQUENCE [LARGE SCALE GENOMIC DNA]</scope>
    <source>
        <strain evidence="2 3">Str16</strain>
    </source>
</reference>
<feature type="compositionally biased region" description="Polar residues" evidence="1">
    <location>
        <begin position="73"/>
        <end position="85"/>
    </location>
</feature>
<gene>
    <name evidence="2" type="ORF">BMJ33_05350</name>
</gene>
<evidence type="ECO:0000313" key="2">
    <source>
        <dbReference type="EMBL" id="PLU07058.1"/>
    </source>
</evidence>
<evidence type="ECO:0000313" key="3">
    <source>
        <dbReference type="Proteomes" id="UP001190825"/>
    </source>
</evidence>
<protein>
    <submittedName>
        <fullName evidence="2">Uncharacterized protein</fullName>
    </submittedName>
</protein>